<keyword evidence="4" id="KW-0677">Repeat</keyword>
<feature type="domain" description="Mediator complex subunit MED14 N-terminal" evidence="12">
    <location>
        <begin position="29"/>
        <end position="217"/>
    </location>
</feature>
<reference evidence="19" key="1">
    <citation type="submission" date="2022-08" db="UniProtKB">
        <authorList>
            <consortium name="EnsemblMetazoa"/>
        </authorList>
    </citation>
    <scope>IDENTIFICATION</scope>
    <source>
        <strain evidence="19">EBRO</strain>
    </source>
</reference>
<protein>
    <recommendedName>
        <fullName evidence="3 10">Mediator of RNA polymerase II transcription subunit 14</fullName>
    </recommendedName>
    <alternativeName>
        <fullName evidence="9 10">Mediator complex subunit 14</fullName>
    </alternativeName>
</protein>
<dbReference type="InterPro" id="IPR055122">
    <property type="entry name" value="Med14_N"/>
</dbReference>
<dbReference type="GO" id="GO:0003712">
    <property type="term" value="F:transcription coregulator activity"/>
    <property type="evidence" value="ECO:0007669"/>
    <property type="project" value="UniProtKB-UniRule"/>
</dbReference>
<dbReference type="GO" id="GO:0006357">
    <property type="term" value="P:regulation of transcription by RNA polymerase II"/>
    <property type="evidence" value="ECO:0007669"/>
    <property type="project" value="InterPro"/>
</dbReference>
<evidence type="ECO:0000256" key="7">
    <source>
        <dbReference type="ARBA" id="ARBA00023163"/>
    </source>
</evidence>
<evidence type="ECO:0000256" key="10">
    <source>
        <dbReference type="RuleBase" id="RU365082"/>
    </source>
</evidence>
<dbReference type="GO" id="GO:0070847">
    <property type="term" value="C:core mediator complex"/>
    <property type="evidence" value="ECO:0007669"/>
    <property type="project" value="TreeGrafter"/>
</dbReference>
<comment type="subcellular location">
    <subcellularLocation>
        <location evidence="1 10">Nucleus</location>
    </subcellularLocation>
</comment>
<comment type="function">
    <text evidence="10">Component of the Mediator complex, a coactivator involved in the regulated transcription of nearly all RNA polymerase II-dependent genes. Mediator functions as a bridge to convey information from gene-specific regulatory proteins to the basal RNA polymerase II transcription machinery. Mediator is recruited to promoters by direct interactions with regulatory proteins and serves as a scaffold for the assembly of a functional preinitiation complex with RNA polymerase II and the general transcription factors.</text>
</comment>
<organism evidence="19">
    <name type="scientific">Anopheles atroparvus</name>
    <name type="common">European mosquito</name>
    <dbReference type="NCBI Taxonomy" id="41427"/>
    <lineage>
        <taxon>Eukaryota</taxon>
        <taxon>Metazoa</taxon>
        <taxon>Ecdysozoa</taxon>
        <taxon>Arthropoda</taxon>
        <taxon>Hexapoda</taxon>
        <taxon>Insecta</taxon>
        <taxon>Pterygota</taxon>
        <taxon>Neoptera</taxon>
        <taxon>Endopterygota</taxon>
        <taxon>Diptera</taxon>
        <taxon>Nematocera</taxon>
        <taxon>Culicoidea</taxon>
        <taxon>Culicidae</taxon>
        <taxon>Anophelinae</taxon>
        <taxon>Anopheles</taxon>
    </lineage>
</organism>
<evidence type="ECO:0000259" key="15">
    <source>
        <dbReference type="Pfam" id="PF22984"/>
    </source>
</evidence>
<evidence type="ECO:0000259" key="12">
    <source>
        <dbReference type="Pfam" id="PF08638"/>
    </source>
</evidence>
<keyword evidence="8 10" id="KW-0539">Nucleus</keyword>
<feature type="region of interest" description="Disordered" evidence="11">
    <location>
        <begin position="712"/>
        <end position="753"/>
    </location>
</feature>
<evidence type="ECO:0000256" key="11">
    <source>
        <dbReference type="SAM" id="MobiDB-lite"/>
    </source>
</evidence>
<evidence type="ECO:0000256" key="5">
    <source>
        <dbReference type="ARBA" id="ARBA00023015"/>
    </source>
</evidence>
<dbReference type="Pfam" id="PF22984">
    <property type="entry name" value="RM6_Med14"/>
    <property type="match status" value="1"/>
</dbReference>
<evidence type="ECO:0000259" key="14">
    <source>
        <dbReference type="Pfam" id="PF22983"/>
    </source>
</evidence>
<feature type="domain" description="Mediator of RNA polymerase II transcription subunit 14 RM3" evidence="16">
    <location>
        <begin position="377"/>
        <end position="485"/>
    </location>
</feature>
<dbReference type="Pfam" id="PF25067">
    <property type="entry name" value="RM5_Med14"/>
    <property type="match status" value="2"/>
</dbReference>
<dbReference type="InterPro" id="IPR055113">
    <property type="entry name" value="Med14_RM2"/>
</dbReference>
<feature type="domain" description="Mediator of RNA polymerase II transcription subunit 14 RM2" evidence="13">
    <location>
        <begin position="296"/>
        <end position="374"/>
    </location>
</feature>
<evidence type="ECO:0000259" key="16">
    <source>
        <dbReference type="Pfam" id="PF25065"/>
    </source>
</evidence>
<feature type="domain" description="Mediator of RNA polymerase II transcription subunit 14 RM5" evidence="17">
    <location>
        <begin position="687"/>
        <end position="713"/>
    </location>
</feature>
<dbReference type="InterPro" id="IPR055114">
    <property type="entry name" value="Med14_RM6"/>
</dbReference>
<evidence type="ECO:0000256" key="8">
    <source>
        <dbReference type="ARBA" id="ARBA00023242"/>
    </source>
</evidence>
<name>A0A182J020_ANOAO</name>
<dbReference type="Pfam" id="PF08638">
    <property type="entry name" value="Med14"/>
    <property type="match status" value="1"/>
</dbReference>
<evidence type="ECO:0000313" key="19">
    <source>
        <dbReference type="EnsemblMetazoa" id="AATE008759-PA.1"/>
    </source>
</evidence>
<feature type="region of interest" description="Disordered" evidence="11">
    <location>
        <begin position="1560"/>
        <end position="1636"/>
    </location>
</feature>
<evidence type="ECO:0000259" key="18">
    <source>
        <dbReference type="Pfam" id="PF25069"/>
    </source>
</evidence>
<comment type="similarity">
    <text evidence="2 10">Belongs to the Mediator complex subunit 14 family.</text>
</comment>
<feature type="domain" description="Mediator of RNA polymerase II transcription subunit 14 C-terminal" evidence="18">
    <location>
        <begin position="1398"/>
        <end position="1543"/>
    </location>
</feature>
<feature type="compositionally biased region" description="Gly residues" evidence="11">
    <location>
        <begin position="1123"/>
        <end position="1148"/>
    </location>
</feature>
<dbReference type="InterPro" id="IPR056877">
    <property type="entry name" value="Med14_C"/>
</dbReference>
<accession>A0A182J020</accession>
<evidence type="ECO:0000256" key="3">
    <source>
        <dbReference type="ARBA" id="ARBA00019619"/>
    </source>
</evidence>
<evidence type="ECO:0000256" key="9">
    <source>
        <dbReference type="ARBA" id="ARBA00032007"/>
    </source>
</evidence>
<dbReference type="Pfam" id="PF25065">
    <property type="entry name" value="RM3_Med14"/>
    <property type="match status" value="1"/>
</dbReference>
<evidence type="ECO:0000256" key="1">
    <source>
        <dbReference type="ARBA" id="ARBA00004123"/>
    </source>
</evidence>
<dbReference type="InterPro" id="IPR056879">
    <property type="entry name" value="RM3_Med14"/>
</dbReference>
<evidence type="ECO:0000256" key="4">
    <source>
        <dbReference type="ARBA" id="ARBA00022737"/>
    </source>
</evidence>
<feature type="region of interest" description="Disordered" evidence="11">
    <location>
        <begin position="1037"/>
        <end position="1245"/>
    </location>
</feature>
<feature type="region of interest" description="Disordered" evidence="11">
    <location>
        <begin position="560"/>
        <end position="588"/>
    </location>
</feature>
<feature type="compositionally biased region" description="Low complexity" evidence="11">
    <location>
        <begin position="718"/>
        <end position="741"/>
    </location>
</feature>
<dbReference type="STRING" id="41427.A0A182J020"/>
<feature type="domain" description="Mediator of RNA polymerase II transcription subunit 14 RM8" evidence="14">
    <location>
        <begin position="1302"/>
        <end position="1382"/>
    </location>
</feature>
<evidence type="ECO:0000259" key="13">
    <source>
        <dbReference type="Pfam" id="PF22981"/>
    </source>
</evidence>
<feature type="compositionally biased region" description="Pro residues" evidence="11">
    <location>
        <begin position="1222"/>
        <end position="1232"/>
    </location>
</feature>
<dbReference type="InterPro" id="IPR013947">
    <property type="entry name" value="Mediator_Med14"/>
</dbReference>
<dbReference type="PANTHER" id="PTHR12809:SF2">
    <property type="entry name" value="MEDIATOR OF RNA POLYMERASE II TRANSCRIPTION SUBUNIT 14"/>
    <property type="match status" value="1"/>
</dbReference>
<keyword evidence="5 10" id="KW-0805">Transcription regulation</keyword>
<dbReference type="Pfam" id="PF22983">
    <property type="entry name" value="RM8_Med14"/>
    <property type="match status" value="1"/>
</dbReference>
<dbReference type="EnsemblMetazoa" id="AATE008759-RA">
    <property type="protein sequence ID" value="AATE008759-PA.1"/>
    <property type="gene ID" value="AATE008759"/>
</dbReference>
<feature type="compositionally biased region" description="Gly residues" evidence="11">
    <location>
        <begin position="1057"/>
        <end position="1076"/>
    </location>
</feature>
<feature type="domain" description="Mediator of RNA polymerase II transcription subunit 14 RM6" evidence="15">
    <location>
        <begin position="859"/>
        <end position="923"/>
    </location>
</feature>
<feature type="compositionally biased region" description="Low complexity" evidence="11">
    <location>
        <begin position="568"/>
        <end position="579"/>
    </location>
</feature>
<sequence length="1636" mass="179691">MAPQPLEQGGAVTSFIPTGQEMVQRQNLIPLNRLIDFIIQRTYHELTVLAELLPRKTDMDRKIEIYNFSASTRQLFIRLLALVKWANSASKVDKSSKIMGFLDKQSMLFIDTADMLSRVARETLVHARLPNFHIPAAVEILTTGSYSRLPSVIRERIVPPDPITPAEKRQTLQRLNQVIQHRLVTGNLLPQLRKFRIENGRVTFKVDHEFEVSLTVMGDAPTVPWRLLDIDFLVEDKETGDGKALVHPLQVNYIHQLIQGRIVDCTDALAEVYTCLHYFCQSLQLEVLYTQTLRLIRDRLDDHIHVDEYVVGSKLTVSYWRELTNKDPKSELGYRLTIQTDPNDAAKQLAILHVPSIGNKEADIADRAVRSDLLSMERLLVHTVYVRSLARLNDVKAELQLFLKDVDYHIQGTPAMLTVPVLNPCLRAEHIYITVDTHTGMLRCHVPKHLDCPIMPEMQHALNNDWSKLQHLISELRYWITQRRCEKTLQHLPAATQDRLPLVLPPNHPITRMGPHKVFIQLYRHANVILIVELKEKKTSPNEMTYTFYLVLVKPSSVEEGQSPDGPANATGAQSSTAAGGAGGQSGNDTAATMPKMYLRVLSMIEFDTFVATHGPGTVIDDPITGCSKRKMSALESTSVPFLGPPIKQQKTIYPAYFIPELAHVVAMCDDKLPFVALAKEFSHRRIPHGGLQVEANATSLVLKLLTLPQPKPPQIAPSPQQQQGGQQAGQHQQQGNAGADGKAGTNEPKTVHVPPIDKQVWSALLKRLLSVSVRAQVNKSNQTRLWTMELVFYGSPLPSLHHKEQGMRRAVYLQYEMLPVESVGKVVDQLLNDWSKIVYLYTLVHEFREQLQNEKYNLQNMVAIRSYNYTNLLLAYGPNKEVSVSICWDTEAKEFRLVFTGGNSSINAHSMMRDQLQAHLNHNYSLAQIVHILHETYQPLSSIAKLPIIPHLAILQSPKIPVLSFCIIPQSPNLLRISFQGVYCLEVRFRGGGLCTIRDGAYSRFDRSHVVEEFTPTQGLKGFLSKYVDETAVFRRRSQSEDDNPPSPVTMEDPSGHGGGGGGAVGGGGGQGPGSVGSNTFLGGAAGMRGPQSPRDPGLRFAAPLTPPSGSNPHTPASPHPIGGGGGAGGPVGGGGGQGQGGQGGQQGHMNNFNMTSPPASHMPHPSPSGGLMPSSPLNAQPSPMAAHSPGPSNLPYMQNHTDGSPFAALSPAASNWPGSPGMPRPSPRPGQSPEHKVQTHYNTSRVLPARSWAGAVPTLLTYEALDTLCRATSHPQKEVPGPELSPLERFLGSVFMRRQLQRIIHQEESLMAITSNEPGVVVFKADCLQYQVFLNPNHMQSLHLKVNQLPMGPMMDGKPPYQWAAEDLQILEQFFDHRVAAPPYRPAVMTSFTRMLNLPAKVLMDFIQIMRLDLMPELGQGNKWNVQFVLRMPPSATPIVPVGTTTILSHRQKILFFIQITRIPYLPNMEWKDAVTMLLPMVYDMNMNHTTLAERREPMPPQLTSAVSAHLRRFSDCSVLLPDECSLFPAVRDLLLTLTLPNEPPTPGQIQMQLGGVMQPGPGGPGGPMGGQIAGPAPQVGPQVGSSPGPMMHSPMQQMGVGGQQPGSYGGMVGGAGGGPQAGGPGGGGPGGPN</sequence>
<comment type="subunit">
    <text evidence="10">Component of the Mediator complex.</text>
</comment>
<feature type="domain" description="Mediator of RNA polymerase II transcription subunit 14 RM5" evidence="17">
    <location>
        <begin position="755"/>
        <end position="820"/>
    </location>
</feature>
<keyword evidence="7 10" id="KW-0804">Transcription</keyword>
<dbReference type="VEuPathDB" id="VectorBase:AATE008759"/>
<proteinExistence type="inferred from homology"/>
<dbReference type="GO" id="GO:0016592">
    <property type="term" value="C:mediator complex"/>
    <property type="evidence" value="ECO:0007669"/>
    <property type="project" value="UniProtKB-UniRule"/>
</dbReference>
<dbReference type="Pfam" id="PF25069">
    <property type="entry name" value="Med14_C"/>
    <property type="match status" value="1"/>
</dbReference>
<dbReference type="InterPro" id="IPR055107">
    <property type="entry name" value="Med14_RM8"/>
</dbReference>
<dbReference type="InterPro" id="IPR056878">
    <property type="entry name" value="RM5_Med14"/>
</dbReference>
<evidence type="ECO:0000256" key="2">
    <source>
        <dbReference type="ARBA" id="ARBA00007813"/>
    </source>
</evidence>
<evidence type="ECO:0000256" key="6">
    <source>
        <dbReference type="ARBA" id="ARBA00023159"/>
    </source>
</evidence>
<dbReference type="PANTHER" id="PTHR12809">
    <property type="entry name" value="MEDIATOR COMPLEX SUBUNIT"/>
    <property type="match status" value="1"/>
</dbReference>
<feature type="compositionally biased region" description="Low complexity" evidence="11">
    <location>
        <begin position="1158"/>
        <end position="1179"/>
    </location>
</feature>
<feature type="compositionally biased region" description="Gly residues" evidence="11">
    <location>
        <begin position="1566"/>
        <end position="1575"/>
    </location>
</feature>
<feature type="compositionally biased region" description="Gly residues" evidence="11">
    <location>
        <begin position="1602"/>
        <end position="1636"/>
    </location>
</feature>
<keyword evidence="6 10" id="KW-0010">Activator</keyword>
<evidence type="ECO:0000259" key="17">
    <source>
        <dbReference type="Pfam" id="PF25067"/>
    </source>
</evidence>
<dbReference type="Pfam" id="PF22981">
    <property type="entry name" value="RM2_Med14"/>
    <property type="match status" value="1"/>
</dbReference>